<evidence type="ECO:0000313" key="2">
    <source>
        <dbReference type="Proteomes" id="UP001595377"/>
    </source>
</evidence>
<keyword evidence="2" id="KW-1185">Reference proteome</keyword>
<sequence length="173" mass="19161">MNIHIPEKKTSRRTKVWTEEHIAIAEQMWAEGYSGASIGERFGVSRGSVTAMACMYRDRFPSRVGSGAEDRDEERVEWLKKASALWMEGKTAHAIAVATGISSGAAYHRIKKQHPELFPAQRCAALVVEKQAESPEPRSYIGNGRWVDRVPYTTLAGSVVTLPRVSMINGTEA</sequence>
<gene>
    <name evidence="1" type="ORF">ACFOHH_04555</name>
</gene>
<dbReference type="EMBL" id="JBHRSP010000006">
    <property type="protein sequence ID" value="MFC3072371.1"/>
    <property type="molecule type" value="Genomic_DNA"/>
</dbReference>
<dbReference type="Proteomes" id="UP001595377">
    <property type="component" value="Unassembled WGS sequence"/>
</dbReference>
<protein>
    <submittedName>
        <fullName evidence="1">Uncharacterized protein</fullName>
    </submittedName>
</protein>
<comment type="caution">
    <text evidence="1">The sequence shown here is derived from an EMBL/GenBank/DDBJ whole genome shotgun (WGS) entry which is preliminary data.</text>
</comment>
<proteinExistence type="predicted"/>
<accession>A0ABV7DBQ8</accession>
<name>A0ABV7DBQ8_9HYPH</name>
<evidence type="ECO:0000313" key="1">
    <source>
        <dbReference type="EMBL" id="MFC3072371.1"/>
    </source>
</evidence>
<organism evidence="1 2">
    <name type="scientific">Shinella pollutisoli</name>
    <dbReference type="NCBI Taxonomy" id="2250594"/>
    <lineage>
        <taxon>Bacteria</taxon>
        <taxon>Pseudomonadati</taxon>
        <taxon>Pseudomonadota</taxon>
        <taxon>Alphaproteobacteria</taxon>
        <taxon>Hyphomicrobiales</taxon>
        <taxon>Rhizobiaceae</taxon>
        <taxon>Shinella</taxon>
    </lineage>
</organism>
<dbReference type="RefSeq" id="WP_257317901.1">
    <property type="nucleotide sequence ID" value="NZ_JANFDG010000035.1"/>
</dbReference>
<reference evidence="2" key="1">
    <citation type="journal article" date="2019" name="Int. J. Syst. Evol. Microbiol.">
        <title>The Global Catalogue of Microorganisms (GCM) 10K type strain sequencing project: providing services to taxonomists for standard genome sequencing and annotation.</title>
        <authorList>
            <consortium name="The Broad Institute Genomics Platform"/>
            <consortium name="The Broad Institute Genome Sequencing Center for Infectious Disease"/>
            <person name="Wu L."/>
            <person name="Ma J."/>
        </authorList>
    </citation>
    <scope>NUCLEOTIDE SEQUENCE [LARGE SCALE GENOMIC DNA]</scope>
    <source>
        <strain evidence="2">KCTC 52677</strain>
    </source>
</reference>